<evidence type="ECO:0000313" key="3">
    <source>
        <dbReference type="Proteomes" id="UP000664417"/>
    </source>
</evidence>
<dbReference type="EMBL" id="JAFREP010000004">
    <property type="protein sequence ID" value="MBO1318071.1"/>
    <property type="molecule type" value="Genomic_DNA"/>
</dbReference>
<comment type="caution">
    <text evidence="2">The sequence shown here is derived from an EMBL/GenBank/DDBJ whole genome shotgun (WGS) entry which is preliminary data.</text>
</comment>
<dbReference type="AlphaFoldDB" id="A0A8J7QBS7"/>
<sequence>MNITEEVRLFAQALHERDPDLGRMFTHGDWAGLNQSEKPAAVRLRRILKYNFKQEYNRSIFREVSSSSTAVFKKFFVDPDGHSAQINTHYADRLIREKRGALLLCQRMMVPWDLPGNKSSLATMRANMAGFISGQLFLPAVRYLETAVQITTNLTQSVERAEERVNSVWSQNCAKIDAKKGIARALAVGVVKTFLPAFLTTPMAQFINTYLSHWADVAGANALEEQPSAAVTYDQAQQFAGLQPGQTLAVNFSKGPNKRFYGGNWNKDGDDAINGATQWFMEGLVNAGNNFFGQCSDGAKDWLIKKIQTVQTPNKNTELGISTLVQRLTEVLCGMSDEFKRIQDITKNDLWLIRKLTHYAVFESRGIWQGVSVPRAGAHLFDILNNAQDQQPEQFLPKLPHLPRWTQQMGTIVETNLTRLLLRERMARNHPYYVQPVAARGIQITNPTQVDLSRFDTKCLDHKHDINDALIQALVALNVLTIDKSVKQADRDKIMHHNFAEGEMYFGKKCRAHNTKLLFKDWVFSQAVEEQYLAALHTGLMGQQPPPRPPLVFNESRQAGAAGVVPRRQPAMHGGPPARPSQSAW</sequence>
<keyword evidence="3" id="KW-1185">Reference proteome</keyword>
<dbReference type="RefSeq" id="WP_207857654.1">
    <property type="nucleotide sequence ID" value="NZ_JAFREP010000004.1"/>
</dbReference>
<accession>A0A8J7QBS7</accession>
<feature type="region of interest" description="Disordered" evidence="1">
    <location>
        <begin position="544"/>
        <end position="585"/>
    </location>
</feature>
<dbReference type="Proteomes" id="UP000664417">
    <property type="component" value="Unassembled WGS sequence"/>
</dbReference>
<protein>
    <submittedName>
        <fullName evidence="2">Uncharacterized protein</fullName>
    </submittedName>
</protein>
<organism evidence="2 3">
    <name type="scientific">Acanthopleuribacter pedis</name>
    <dbReference type="NCBI Taxonomy" id="442870"/>
    <lineage>
        <taxon>Bacteria</taxon>
        <taxon>Pseudomonadati</taxon>
        <taxon>Acidobacteriota</taxon>
        <taxon>Holophagae</taxon>
        <taxon>Acanthopleuribacterales</taxon>
        <taxon>Acanthopleuribacteraceae</taxon>
        <taxon>Acanthopleuribacter</taxon>
    </lineage>
</organism>
<name>A0A8J7QBS7_9BACT</name>
<reference evidence="2" key="1">
    <citation type="submission" date="2021-03" db="EMBL/GenBank/DDBJ databases">
        <authorList>
            <person name="Wang G."/>
        </authorList>
    </citation>
    <scope>NUCLEOTIDE SEQUENCE</scope>
    <source>
        <strain evidence="2">KCTC 12899</strain>
    </source>
</reference>
<proteinExistence type="predicted"/>
<evidence type="ECO:0000313" key="2">
    <source>
        <dbReference type="EMBL" id="MBO1318071.1"/>
    </source>
</evidence>
<evidence type="ECO:0000256" key="1">
    <source>
        <dbReference type="SAM" id="MobiDB-lite"/>
    </source>
</evidence>
<gene>
    <name evidence="2" type="ORF">J3U88_06315</name>
</gene>